<reference evidence="3" key="1">
    <citation type="submission" date="2018-11" db="EMBL/GenBank/DDBJ databases">
        <authorList>
            <person name="Grassa J C."/>
        </authorList>
    </citation>
    <scope>NUCLEOTIDE SEQUENCE [LARGE SCALE GENOMIC DNA]</scope>
</reference>
<proteinExistence type="inferred from homology"/>
<comment type="similarity">
    <text evidence="1">Belongs to the SRR1 family.</text>
</comment>
<evidence type="ECO:0000259" key="2">
    <source>
        <dbReference type="Pfam" id="PF07985"/>
    </source>
</evidence>
<dbReference type="PANTHER" id="PTHR28626:SF3">
    <property type="entry name" value="SRR1-LIKE PROTEIN"/>
    <property type="match status" value="1"/>
</dbReference>
<dbReference type="Pfam" id="PF07985">
    <property type="entry name" value="SRR1"/>
    <property type="match status" value="1"/>
</dbReference>
<dbReference type="PANTHER" id="PTHR28626">
    <property type="entry name" value="SRR1-LIKE PROTEIN"/>
    <property type="match status" value="1"/>
</dbReference>
<dbReference type="OrthoDB" id="551431at2759"/>
<dbReference type="EMBL" id="UZAU01000717">
    <property type="status" value="NOT_ANNOTATED_CDS"/>
    <property type="molecule type" value="Genomic_DNA"/>
</dbReference>
<reference evidence="3" key="2">
    <citation type="submission" date="2021-03" db="UniProtKB">
        <authorList>
            <consortium name="EnsemblPlants"/>
        </authorList>
    </citation>
    <scope>IDENTIFICATION</scope>
</reference>
<evidence type="ECO:0000256" key="1">
    <source>
        <dbReference type="ARBA" id="ARBA00009856"/>
    </source>
</evidence>
<dbReference type="InterPro" id="IPR012942">
    <property type="entry name" value="SRR1-like"/>
</dbReference>
<dbReference type="InterPro" id="IPR040044">
    <property type="entry name" value="SRR1L"/>
</dbReference>
<keyword evidence="4" id="KW-1185">Reference proteome</keyword>
<feature type="domain" description="SRR1-like" evidence="2">
    <location>
        <begin position="126"/>
        <end position="244"/>
    </location>
</feature>
<name>A0A803QAH1_CANSA</name>
<dbReference type="Gramene" id="evm.model.08.2002">
    <property type="protein sequence ID" value="cds.evm.model.08.2002"/>
    <property type="gene ID" value="evm.TU.08.2002"/>
</dbReference>
<sequence>MAMFGSQKGGKSGQQDPNLPIVSAKWKKWSNFVPLVVALAVMSDMAFVGRLNLFFRAPPANRVDGCKAWLQSSTNFLRLQQEQLTIQQLVQRTTNELKTMPFFTKFLDQIQKNEEISLRLEKLVNSTNDSKIDMVIYCIGSIKNSEKSRLQLSLALLLKEKVNWISETIQIFDPTLSDEENKGLSDMGFQVLENNRLKVNKPTLFFMLGCPLHLHMNLMKENEEDTLKNVVILGNSFKKFKSVIHGDHDGVNSLSQNFSHEFQLDAASCSMFKIYSWHFSD</sequence>
<evidence type="ECO:0000313" key="4">
    <source>
        <dbReference type="Proteomes" id="UP000596661"/>
    </source>
</evidence>
<dbReference type="GO" id="GO:0005737">
    <property type="term" value="C:cytoplasm"/>
    <property type="evidence" value="ECO:0007669"/>
    <property type="project" value="TreeGrafter"/>
</dbReference>
<dbReference type="EnsemblPlants" id="evm.model.08.2002">
    <property type="protein sequence ID" value="cds.evm.model.08.2002"/>
    <property type="gene ID" value="evm.TU.08.2002"/>
</dbReference>
<organism evidence="3 4">
    <name type="scientific">Cannabis sativa</name>
    <name type="common">Hemp</name>
    <name type="synonym">Marijuana</name>
    <dbReference type="NCBI Taxonomy" id="3483"/>
    <lineage>
        <taxon>Eukaryota</taxon>
        <taxon>Viridiplantae</taxon>
        <taxon>Streptophyta</taxon>
        <taxon>Embryophyta</taxon>
        <taxon>Tracheophyta</taxon>
        <taxon>Spermatophyta</taxon>
        <taxon>Magnoliopsida</taxon>
        <taxon>eudicotyledons</taxon>
        <taxon>Gunneridae</taxon>
        <taxon>Pentapetalae</taxon>
        <taxon>rosids</taxon>
        <taxon>fabids</taxon>
        <taxon>Rosales</taxon>
        <taxon>Cannabaceae</taxon>
        <taxon>Cannabis</taxon>
    </lineage>
</organism>
<protein>
    <recommendedName>
        <fullName evidence="2">SRR1-like domain-containing protein</fullName>
    </recommendedName>
</protein>
<evidence type="ECO:0000313" key="3">
    <source>
        <dbReference type="EnsemblPlants" id="cds.evm.model.08.2002"/>
    </source>
</evidence>
<accession>A0A803QAH1</accession>
<dbReference type="AlphaFoldDB" id="A0A803QAH1"/>
<dbReference type="Proteomes" id="UP000596661">
    <property type="component" value="Chromosome 8"/>
</dbReference>
<dbReference type="GO" id="GO:0005634">
    <property type="term" value="C:nucleus"/>
    <property type="evidence" value="ECO:0007669"/>
    <property type="project" value="TreeGrafter"/>
</dbReference>